<dbReference type="SUPFAM" id="SSF55785">
    <property type="entry name" value="PYP-like sensor domain (PAS domain)"/>
    <property type="match status" value="1"/>
</dbReference>
<dbReference type="Proteomes" id="UP000016644">
    <property type="component" value="Unassembled WGS sequence"/>
</dbReference>
<feature type="transmembrane region" description="Helical" evidence="12">
    <location>
        <begin position="185"/>
        <end position="207"/>
    </location>
</feature>
<evidence type="ECO:0000256" key="12">
    <source>
        <dbReference type="SAM" id="Phobius"/>
    </source>
</evidence>
<feature type="domain" description="Histidine kinase" evidence="13">
    <location>
        <begin position="432"/>
        <end position="535"/>
    </location>
</feature>
<dbReference type="InterPro" id="IPR033463">
    <property type="entry name" value="sCache_3"/>
</dbReference>
<name>U2QP56_LEVBR</name>
<evidence type="ECO:0000256" key="8">
    <source>
        <dbReference type="ARBA" id="ARBA00022840"/>
    </source>
</evidence>
<dbReference type="AlphaFoldDB" id="U2QP56"/>
<dbReference type="SUPFAM" id="SSF55890">
    <property type="entry name" value="Sporulation response regulatory protein Spo0B"/>
    <property type="match status" value="1"/>
</dbReference>
<keyword evidence="5 12" id="KW-0812">Transmembrane</keyword>
<dbReference type="Gene3D" id="3.30.450.20">
    <property type="entry name" value="PAS domain"/>
    <property type="match status" value="2"/>
</dbReference>
<evidence type="ECO:0000256" key="10">
    <source>
        <dbReference type="ARBA" id="ARBA00023012"/>
    </source>
</evidence>
<dbReference type="Gene3D" id="3.30.565.10">
    <property type="entry name" value="Histidine kinase-like ATPase, C-terminal domain"/>
    <property type="match status" value="1"/>
</dbReference>
<dbReference type="InterPro" id="IPR036890">
    <property type="entry name" value="HATPase_C_sf"/>
</dbReference>
<keyword evidence="4" id="KW-0808">Transferase</keyword>
<dbReference type="PANTHER" id="PTHR43065">
    <property type="entry name" value="SENSOR HISTIDINE KINASE"/>
    <property type="match status" value="1"/>
</dbReference>
<evidence type="ECO:0000256" key="1">
    <source>
        <dbReference type="ARBA" id="ARBA00004651"/>
    </source>
</evidence>
<dbReference type="InterPro" id="IPR039506">
    <property type="entry name" value="SPOB_a"/>
</dbReference>
<reference evidence="14 15" key="1">
    <citation type="submission" date="2013-06" db="EMBL/GenBank/DDBJ databases">
        <authorList>
            <person name="Weinstock G."/>
            <person name="Sodergren E."/>
            <person name="Lobos E.A."/>
            <person name="Fulton L."/>
            <person name="Fulton R."/>
            <person name="Courtney L."/>
            <person name="Fronick C."/>
            <person name="O'Laughlin M."/>
            <person name="Godfrey J."/>
            <person name="Wilson R.M."/>
            <person name="Miner T."/>
            <person name="Farmer C."/>
            <person name="Delehaunty K."/>
            <person name="Cordes M."/>
            <person name="Minx P."/>
            <person name="Tomlinson C."/>
            <person name="Chen J."/>
            <person name="Wollam A."/>
            <person name="Pepin K.H."/>
            <person name="Bhonagiri V."/>
            <person name="Zhang X."/>
            <person name="Warren W."/>
            <person name="Mitreva M."/>
            <person name="Mardis E.R."/>
            <person name="Wilson R.K."/>
        </authorList>
    </citation>
    <scope>NUCLEOTIDE SEQUENCE [LARGE SCALE GENOMIC DNA]</scope>
    <source>
        <strain evidence="14 15">ATCC 14869</strain>
    </source>
</reference>
<comment type="subcellular location">
    <subcellularLocation>
        <location evidence="1">Cell membrane</location>
        <topology evidence="1">Multi-pass membrane protein</topology>
    </subcellularLocation>
</comment>
<keyword evidence="6" id="KW-0547">Nucleotide-binding</keyword>
<dbReference type="InterPro" id="IPR029151">
    <property type="entry name" value="Sensor-like_sf"/>
</dbReference>
<sequence length="537" mass="58462">MANEVADVQKLKKQLPFWAIVIAVMALAIGVSVATTVVLIHRDTVAENKQTIQRRILRVARSTAKMPAVKRVIRASNAGADTNLQTVIKPLVSRDDVDFIVVMNHQLIRLSHPRAKSVGHHFSSVKDPAPALRGQIHYSQKPGVLGPEYRVFLPVYDRGRVIGVVCVGLTQQNLDQQLQHKTRPILLGGLLGFLIGCILAILLGMYLRYLLLGMEPSEISERIARQKLIDDSLPEGIVAINRNGSIISANQTAQHLFGQPLSLNAPLPATLRALLFAPATRQTSGSEVAFQDKRLLVTTNDLRVRGRVIGQVSLIRDMSAITDLIDKLAGTEHYISSLRAQTHEFMNQLQVINGLLELAEYPRALQFMQEINNSYHQDVGAVTDKIKWPAMVGLILGKRKEAKEQGFSLTIDAQSAVTQVTFENRVEVLALRIVSNLLDNAIAAITAPKSTDQVTLRLVLTATGTLTIVVTDTGSGISPAVRTQMFTQGFSTKGPQRGYGMSLIMAAVTTLKGTLAITANSPQGTVVTIQVETGAPK</sequence>
<dbReference type="PANTHER" id="PTHR43065:SF10">
    <property type="entry name" value="PEROXIDE STRESS-ACTIVATED HISTIDINE KINASE MAK3"/>
    <property type="match status" value="1"/>
</dbReference>
<accession>U2QP56</accession>
<evidence type="ECO:0000313" key="14">
    <source>
        <dbReference type="EMBL" id="ERK43093.1"/>
    </source>
</evidence>
<organism evidence="14 15">
    <name type="scientific">Levilactobacillus brevis ATCC 14869 = DSM 20054</name>
    <dbReference type="NCBI Taxonomy" id="649758"/>
    <lineage>
        <taxon>Bacteria</taxon>
        <taxon>Bacillati</taxon>
        <taxon>Bacillota</taxon>
        <taxon>Bacilli</taxon>
        <taxon>Lactobacillales</taxon>
        <taxon>Lactobacillaceae</taxon>
        <taxon>Levilactobacillus</taxon>
    </lineage>
</organism>
<dbReference type="PROSITE" id="PS50109">
    <property type="entry name" value="HIS_KIN"/>
    <property type="match status" value="1"/>
</dbReference>
<dbReference type="SUPFAM" id="SSF55874">
    <property type="entry name" value="ATPase domain of HSP90 chaperone/DNA topoisomerase II/histidine kinase"/>
    <property type="match status" value="1"/>
</dbReference>
<dbReference type="EMBL" id="AWVK01000074">
    <property type="protein sequence ID" value="ERK43093.1"/>
    <property type="molecule type" value="Genomic_DNA"/>
</dbReference>
<evidence type="ECO:0000256" key="6">
    <source>
        <dbReference type="ARBA" id="ARBA00022741"/>
    </source>
</evidence>
<dbReference type="InterPro" id="IPR035965">
    <property type="entry name" value="PAS-like_dom_sf"/>
</dbReference>
<feature type="transmembrane region" description="Helical" evidence="12">
    <location>
        <begin position="17"/>
        <end position="40"/>
    </location>
</feature>
<dbReference type="Pfam" id="PF02518">
    <property type="entry name" value="HATPase_c"/>
    <property type="match status" value="1"/>
</dbReference>
<gene>
    <name evidence="14" type="ORF">HMPREF0495_01690</name>
</gene>
<evidence type="ECO:0000259" key="13">
    <source>
        <dbReference type="PROSITE" id="PS50109"/>
    </source>
</evidence>
<evidence type="ECO:0000256" key="11">
    <source>
        <dbReference type="ARBA" id="ARBA00023136"/>
    </source>
</evidence>
<keyword evidence="2" id="KW-1003">Cell membrane</keyword>
<proteinExistence type="predicted"/>
<dbReference type="HOGENOM" id="CLU_020211_11_2_9"/>
<dbReference type="GO" id="GO:0005886">
    <property type="term" value="C:plasma membrane"/>
    <property type="evidence" value="ECO:0007669"/>
    <property type="project" value="UniProtKB-SubCell"/>
</dbReference>
<evidence type="ECO:0000256" key="3">
    <source>
        <dbReference type="ARBA" id="ARBA00022553"/>
    </source>
</evidence>
<keyword evidence="7 14" id="KW-0418">Kinase</keyword>
<keyword evidence="11 12" id="KW-0472">Membrane</keyword>
<comment type="caution">
    <text evidence="14">The sequence shown here is derived from an EMBL/GenBank/DDBJ whole genome shotgun (WGS) entry which is preliminary data.</text>
</comment>
<dbReference type="Pfam" id="PF14689">
    <property type="entry name" value="SPOB_a"/>
    <property type="match status" value="1"/>
</dbReference>
<evidence type="ECO:0000256" key="2">
    <source>
        <dbReference type="ARBA" id="ARBA00022475"/>
    </source>
</evidence>
<protein>
    <submittedName>
        <fullName evidence="14">ATPase/histidine kinase/DNA gyrase B/HSP90 domain protein</fullName>
    </submittedName>
</protein>
<keyword evidence="3" id="KW-0597">Phosphoprotein</keyword>
<dbReference type="InterPro" id="IPR003594">
    <property type="entry name" value="HATPase_dom"/>
</dbReference>
<keyword evidence="10" id="KW-0902">Two-component regulatory system</keyword>
<dbReference type="PATRIC" id="fig|649758.3.peg.1508"/>
<dbReference type="Pfam" id="PF13188">
    <property type="entry name" value="PAS_8"/>
    <property type="match status" value="1"/>
</dbReference>
<dbReference type="GO" id="GO:0005524">
    <property type="term" value="F:ATP binding"/>
    <property type="evidence" value="ECO:0007669"/>
    <property type="project" value="UniProtKB-KW"/>
</dbReference>
<keyword evidence="9 12" id="KW-1133">Transmembrane helix</keyword>
<dbReference type="SMART" id="SM00387">
    <property type="entry name" value="HATPase_c"/>
    <property type="match status" value="1"/>
</dbReference>
<evidence type="ECO:0000256" key="7">
    <source>
        <dbReference type="ARBA" id="ARBA00022777"/>
    </source>
</evidence>
<dbReference type="Gene3D" id="1.10.287.130">
    <property type="match status" value="1"/>
</dbReference>
<dbReference type="SUPFAM" id="SSF103190">
    <property type="entry name" value="Sensory domain-like"/>
    <property type="match status" value="1"/>
</dbReference>
<evidence type="ECO:0000256" key="9">
    <source>
        <dbReference type="ARBA" id="ARBA00022989"/>
    </source>
</evidence>
<evidence type="ECO:0000256" key="4">
    <source>
        <dbReference type="ARBA" id="ARBA00022679"/>
    </source>
</evidence>
<keyword evidence="8" id="KW-0067">ATP-binding</keyword>
<dbReference type="GO" id="GO:0000155">
    <property type="term" value="F:phosphorelay sensor kinase activity"/>
    <property type="evidence" value="ECO:0007669"/>
    <property type="project" value="InterPro"/>
</dbReference>
<dbReference type="InterPro" id="IPR000014">
    <property type="entry name" value="PAS"/>
</dbReference>
<dbReference type="InterPro" id="IPR005467">
    <property type="entry name" value="His_kinase_dom"/>
</dbReference>
<dbReference type="Pfam" id="PF17203">
    <property type="entry name" value="sCache_3_2"/>
    <property type="match status" value="1"/>
</dbReference>
<evidence type="ECO:0000313" key="15">
    <source>
        <dbReference type="Proteomes" id="UP000016644"/>
    </source>
</evidence>
<evidence type="ECO:0000256" key="5">
    <source>
        <dbReference type="ARBA" id="ARBA00022692"/>
    </source>
</evidence>
<dbReference type="InterPro" id="IPR016120">
    <property type="entry name" value="Sig_transdc_His_kin_SpoOB"/>
</dbReference>